<dbReference type="AlphaFoldDB" id="W4K9J4"/>
<evidence type="ECO:0000313" key="4">
    <source>
        <dbReference type="EMBL" id="ETW82507.1"/>
    </source>
</evidence>
<accession>W4K9J4</accession>
<dbReference type="InterPro" id="IPR051219">
    <property type="entry name" value="Heterochromatin_chromo-domain"/>
</dbReference>
<reference evidence="4 5" key="1">
    <citation type="journal article" date="2012" name="New Phytol.">
        <title>Insight into trade-off between wood decay and parasitism from the genome of a fungal forest pathogen.</title>
        <authorList>
            <person name="Olson A."/>
            <person name="Aerts A."/>
            <person name="Asiegbu F."/>
            <person name="Belbahri L."/>
            <person name="Bouzid O."/>
            <person name="Broberg A."/>
            <person name="Canback B."/>
            <person name="Coutinho P.M."/>
            <person name="Cullen D."/>
            <person name="Dalman K."/>
            <person name="Deflorio G."/>
            <person name="van Diepen L.T."/>
            <person name="Dunand C."/>
            <person name="Duplessis S."/>
            <person name="Durling M."/>
            <person name="Gonthier P."/>
            <person name="Grimwood J."/>
            <person name="Fossdal C.G."/>
            <person name="Hansson D."/>
            <person name="Henrissat B."/>
            <person name="Hietala A."/>
            <person name="Himmelstrand K."/>
            <person name="Hoffmeister D."/>
            <person name="Hogberg N."/>
            <person name="James T.Y."/>
            <person name="Karlsson M."/>
            <person name="Kohler A."/>
            <person name="Kues U."/>
            <person name="Lee Y.H."/>
            <person name="Lin Y.C."/>
            <person name="Lind M."/>
            <person name="Lindquist E."/>
            <person name="Lombard V."/>
            <person name="Lucas S."/>
            <person name="Lunden K."/>
            <person name="Morin E."/>
            <person name="Murat C."/>
            <person name="Park J."/>
            <person name="Raffaello T."/>
            <person name="Rouze P."/>
            <person name="Salamov A."/>
            <person name="Schmutz J."/>
            <person name="Solheim H."/>
            <person name="Stahlberg J."/>
            <person name="Velez H."/>
            <person name="de Vries R.P."/>
            <person name="Wiebenga A."/>
            <person name="Woodward S."/>
            <person name="Yakovlev I."/>
            <person name="Garbelotto M."/>
            <person name="Martin F."/>
            <person name="Grigoriev I.V."/>
            <person name="Stenlid J."/>
        </authorList>
    </citation>
    <scope>NUCLEOTIDE SEQUENCE [LARGE SCALE GENOMIC DNA]</scope>
    <source>
        <strain evidence="4 5">TC 32-1</strain>
    </source>
</reference>
<dbReference type="KEGG" id="hir:HETIRDRAFT_450354"/>
<organism evidence="4 5">
    <name type="scientific">Heterobasidion irregulare (strain TC 32-1)</name>
    <dbReference type="NCBI Taxonomy" id="747525"/>
    <lineage>
        <taxon>Eukaryota</taxon>
        <taxon>Fungi</taxon>
        <taxon>Dikarya</taxon>
        <taxon>Basidiomycota</taxon>
        <taxon>Agaricomycotina</taxon>
        <taxon>Agaricomycetes</taxon>
        <taxon>Russulales</taxon>
        <taxon>Bondarzewiaceae</taxon>
        <taxon>Heterobasidion</taxon>
        <taxon>Heterobasidion annosum species complex</taxon>
    </lineage>
</organism>
<evidence type="ECO:0000259" key="3">
    <source>
        <dbReference type="PROSITE" id="PS50013"/>
    </source>
</evidence>
<feature type="domain" description="Chromo" evidence="3">
    <location>
        <begin position="29"/>
        <end position="89"/>
    </location>
</feature>
<dbReference type="Gene3D" id="2.40.50.40">
    <property type="match status" value="1"/>
</dbReference>
<evidence type="ECO:0000313" key="5">
    <source>
        <dbReference type="Proteomes" id="UP000030671"/>
    </source>
</evidence>
<dbReference type="Proteomes" id="UP000030671">
    <property type="component" value="Unassembled WGS sequence"/>
</dbReference>
<dbReference type="RefSeq" id="XP_009544865.1">
    <property type="nucleotide sequence ID" value="XM_009546570.1"/>
</dbReference>
<keyword evidence="5" id="KW-1185">Reference proteome</keyword>
<dbReference type="SMART" id="SM00298">
    <property type="entry name" value="CHROMO"/>
    <property type="match status" value="1"/>
</dbReference>
<gene>
    <name evidence="4" type="ORF">HETIRDRAFT_450354</name>
</gene>
<dbReference type="GO" id="GO:0006338">
    <property type="term" value="P:chromatin remodeling"/>
    <property type="evidence" value="ECO:0007669"/>
    <property type="project" value="UniProtKB-ARBA"/>
</dbReference>
<keyword evidence="2" id="KW-0539">Nucleus</keyword>
<dbReference type="GeneID" id="20676033"/>
<dbReference type="PROSITE" id="PS00598">
    <property type="entry name" value="CHROMO_1"/>
    <property type="match status" value="1"/>
</dbReference>
<dbReference type="EMBL" id="KI925457">
    <property type="protein sequence ID" value="ETW82507.1"/>
    <property type="molecule type" value="Genomic_DNA"/>
</dbReference>
<dbReference type="InterPro" id="IPR000953">
    <property type="entry name" value="Chromo/chromo_shadow_dom"/>
</dbReference>
<evidence type="ECO:0000256" key="2">
    <source>
        <dbReference type="ARBA" id="ARBA00023242"/>
    </source>
</evidence>
<dbReference type="CDD" id="cd00024">
    <property type="entry name" value="CD_CSD"/>
    <property type="match status" value="1"/>
</dbReference>
<comment type="subcellular location">
    <subcellularLocation>
        <location evidence="1">Nucleus</location>
    </subcellularLocation>
</comment>
<dbReference type="GO" id="GO:0005634">
    <property type="term" value="C:nucleus"/>
    <property type="evidence" value="ECO:0007669"/>
    <property type="project" value="UniProtKB-SubCell"/>
</dbReference>
<dbReference type="STRING" id="747525.W4K9J4"/>
<dbReference type="PROSITE" id="PS50013">
    <property type="entry name" value="CHROMO_2"/>
    <property type="match status" value="1"/>
</dbReference>
<protein>
    <recommendedName>
        <fullName evidence="3">Chromo domain-containing protein</fullName>
    </recommendedName>
</protein>
<dbReference type="OrthoDB" id="2630497at2759"/>
<dbReference type="InterPro" id="IPR023779">
    <property type="entry name" value="Chromodomain_CS"/>
</dbReference>
<dbReference type="InParanoid" id="W4K9J4"/>
<dbReference type="InterPro" id="IPR016197">
    <property type="entry name" value="Chromo-like_dom_sf"/>
</dbReference>
<dbReference type="InterPro" id="IPR023780">
    <property type="entry name" value="Chromo_domain"/>
</dbReference>
<name>W4K9J4_HETIT</name>
<dbReference type="SUPFAM" id="SSF54160">
    <property type="entry name" value="Chromo domain-like"/>
    <property type="match status" value="1"/>
</dbReference>
<sequence>MLTPYKETEAHGKNFARPLPEVLNDEEHYEVEEIVDSKKQGWGTKYLVKWMGYPEADDTWEPYTLLKGMAEEAMKKLHDRYPNKPPIPWPLPLTGYETFPYPRGVPTRRNRLSIEGTKEEGVEEPKQPSNMEQLLAGVFDTGLERLLLVLDFVRTRDRITGVAAELATLIWRLEKIALGLGLSSTPGML</sequence>
<dbReference type="PANTHER" id="PTHR22812">
    <property type="entry name" value="CHROMOBOX PROTEIN"/>
    <property type="match status" value="1"/>
</dbReference>
<evidence type="ECO:0000256" key="1">
    <source>
        <dbReference type="ARBA" id="ARBA00004123"/>
    </source>
</evidence>
<dbReference type="HOGENOM" id="CLU_1434604_0_0_1"/>
<proteinExistence type="predicted"/>
<dbReference type="Pfam" id="PF00385">
    <property type="entry name" value="Chromo"/>
    <property type="match status" value="1"/>
</dbReference>